<name>A0AAQ4D558_AMBAM</name>
<keyword evidence="12" id="KW-0808">Transferase</keyword>
<evidence type="ECO:0000256" key="6">
    <source>
        <dbReference type="ARBA" id="ARBA00022782"/>
    </source>
</evidence>
<gene>
    <name evidence="15" type="ORF">V5799_004769</name>
</gene>
<dbReference type="Proteomes" id="UP001321473">
    <property type="component" value="Unassembled WGS sequence"/>
</dbReference>
<dbReference type="SUPFAM" id="SSF56112">
    <property type="entry name" value="Protein kinase-like (PK-like)"/>
    <property type="match status" value="1"/>
</dbReference>
<keyword evidence="6" id="KW-0221">Differentiation</keyword>
<feature type="compositionally biased region" description="Acidic residues" evidence="13">
    <location>
        <begin position="16"/>
        <end position="26"/>
    </location>
</feature>
<keyword evidence="9" id="KW-0832">Ubl conjugation</keyword>
<keyword evidence="12" id="KW-0418">Kinase</keyword>
<keyword evidence="4" id="KW-0479">Metal-binding</keyword>
<evidence type="ECO:0000256" key="8">
    <source>
        <dbReference type="ARBA" id="ARBA00022842"/>
    </source>
</evidence>
<keyword evidence="3" id="KW-0597">Phosphoprotein</keyword>
<evidence type="ECO:0000256" key="13">
    <source>
        <dbReference type="SAM" id="MobiDB-lite"/>
    </source>
</evidence>
<dbReference type="GO" id="GO:0005524">
    <property type="term" value="F:ATP binding"/>
    <property type="evidence" value="ECO:0007669"/>
    <property type="project" value="UniProtKB-UniRule"/>
</dbReference>
<dbReference type="InterPro" id="IPR000719">
    <property type="entry name" value="Prot_kinase_dom"/>
</dbReference>
<dbReference type="PROSITE" id="PS00107">
    <property type="entry name" value="PROTEIN_KINASE_ATP"/>
    <property type="match status" value="1"/>
</dbReference>
<dbReference type="GO" id="GO:0000287">
    <property type="term" value="F:magnesium ion binding"/>
    <property type="evidence" value="ECO:0007669"/>
    <property type="project" value="UniProtKB-ARBA"/>
</dbReference>
<feature type="compositionally biased region" description="Basic and acidic residues" evidence="13">
    <location>
        <begin position="325"/>
        <end position="335"/>
    </location>
</feature>
<evidence type="ECO:0000256" key="10">
    <source>
        <dbReference type="ARBA" id="ARBA00022871"/>
    </source>
</evidence>
<evidence type="ECO:0000256" key="12">
    <source>
        <dbReference type="RuleBase" id="RU000304"/>
    </source>
</evidence>
<keyword evidence="7 11" id="KW-0067">ATP-binding</keyword>
<feature type="binding site" evidence="11">
    <location>
        <position position="67"/>
    </location>
    <ligand>
        <name>ATP</name>
        <dbReference type="ChEBI" id="CHEBI:30616"/>
    </ligand>
</feature>
<organism evidence="15 16">
    <name type="scientific">Amblyomma americanum</name>
    <name type="common">Lone star tick</name>
    <dbReference type="NCBI Taxonomy" id="6943"/>
    <lineage>
        <taxon>Eukaryota</taxon>
        <taxon>Metazoa</taxon>
        <taxon>Ecdysozoa</taxon>
        <taxon>Arthropoda</taxon>
        <taxon>Chelicerata</taxon>
        <taxon>Arachnida</taxon>
        <taxon>Acari</taxon>
        <taxon>Parasitiformes</taxon>
        <taxon>Ixodida</taxon>
        <taxon>Ixodoidea</taxon>
        <taxon>Ixodidae</taxon>
        <taxon>Amblyomminae</taxon>
        <taxon>Amblyomma</taxon>
    </lineage>
</organism>
<evidence type="ECO:0000313" key="16">
    <source>
        <dbReference type="Proteomes" id="UP001321473"/>
    </source>
</evidence>
<dbReference type="GO" id="GO:0035556">
    <property type="term" value="P:intracellular signal transduction"/>
    <property type="evidence" value="ECO:0007669"/>
    <property type="project" value="TreeGrafter"/>
</dbReference>
<feature type="domain" description="Protein kinase" evidence="14">
    <location>
        <begin position="40"/>
        <end position="292"/>
    </location>
</feature>
<dbReference type="GO" id="GO:0000226">
    <property type="term" value="P:microtubule cytoskeleton organization"/>
    <property type="evidence" value="ECO:0007669"/>
    <property type="project" value="TreeGrafter"/>
</dbReference>
<comment type="similarity">
    <text evidence="12">Belongs to the protein kinase superfamily.</text>
</comment>
<feature type="region of interest" description="Disordered" evidence="13">
    <location>
        <begin position="302"/>
        <end position="364"/>
    </location>
</feature>
<dbReference type="FunFam" id="1.10.510.10:FF:000658">
    <property type="entry name" value="Protein CBG12184"/>
    <property type="match status" value="1"/>
</dbReference>
<dbReference type="InterPro" id="IPR011009">
    <property type="entry name" value="Kinase-like_dom_sf"/>
</dbReference>
<dbReference type="GO" id="GO:0005737">
    <property type="term" value="C:cytoplasm"/>
    <property type="evidence" value="ECO:0007669"/>
    <property type="project" value="TreeGrafter"/>
</dbReference>
<evidence type="ECO:0000256" key="1">
    <source>
        <dbReference type="ARBA" id="ARBA00001946"/>
    </source>
</evidence>
<evidence type="ECO:0000259" key="14">
    <source>
        <dbReference type="PROSITE" id="PS50011"/>
    </source>
</evidence>
<dbReference type="PANTHER" id="PTHR24346:SF102">
    <property type="entry name" value="TESTIS-SPECIFIC SERINE_THREONINE-PROTEIN KINASE 1"/>
    <property type="match status" value="1"/>
</dbReference>
<comment type="caution">
    <text evidence="15">The sequence shown here is derived from an EMBL/GenBank/DDBJ whole genome shotgun (WGS) entry which is preliminary data.</text>
</comment>
<sequence>MAPRGQSKQGPKSNEEPEEIQEERPEDAEKSRVLLEQHGYTVSRTLGSGSYSTVKLVSKKGIAYACKIVSKELTSAVYRAKFLPRELEIIASIRHPHITYVSEIIDMPSKVFIIMELAPGGDLLEKILKVKRFKEKRARWYFLQMSSALAYLHSKDITHRDLKCENVLLTSTNHVKLADFSFARYSAGRQLSATFCGSEAYAPPEVLQGVRYRPKKADVWSLGVILFVAVTGLLPYESECVPRQVRLQMTRTLRFPQVLPLSSELKNLIRGMLEPVATLRSSMARVLRHPWVRELQVPAVRTKDRVRQPKSALDAGVESPSTASHEQDGHSDEISRSLSCDSTRSSLSASPDRSTASRELRRQEAKEDISLLASNLTSPGLSAHGSPDRSPGNVSGEATPNDNRGRDGAGLEGEADNPTQSELSSILREAYYTGAEDLEAESDLYASVSRSRFLADEMDTRSTGSAFDSAIEMLNIRPLPQSNIQPKGIMKR</sequence>
<dbReference type="PROSITE" id="PS50011">
    <property type="entry name" value="PROTEIN_KINASE_DOM"/>
    <property type="match status" value="1"/>
</dbReference>
<evidence type="ECO:0000256" key="2">
    <source>
        <dbReference type="ARBA" id="ARBA00022473"/>
    </source>
</evidence>
<dbReference type="Pfam" id="PF00069">
    <property type="entry name" value="Pkinase"/>
    <property type="match status" value="1"/>
</dbReference>
<dbReference type="SMART" id="SM00220">
    <property type="entry name" value="S_TKc"/>
    <property type="match status" value="1"/>
</dbReference>
<dbReference type="InterPro" id="IPR017441">
    <property type="entry name" value="Protein_kinase_ATP_BS"/>
</dbReference>
<feature type="region of interest" description="Disordered" evidence="13">
    <location>
        <begin position="1"/>
        <end position="30"/>
    </location>
</feature>
<dbReference type="EMBL" id="JARKHS020035061">
    <property type="protein sequence ID" value="KAK8757598.1"/>
    <property type="molecule type" value="Genomic_DNA"/>
</dbReference>
<keyword evidence="2" id="KW-0217">Developmental protein</keyword>
<dbReference type="GO" id="GO:0050321">
    <property type="term" value="F:tau-protein kinase activity"/>
    <property type="evidence" value="ECO:0007669"/>
    <property type="project" value="TreeGrafter"/>
</dbReference>
<keyword evidence="5 11" id="KW-0547">Nucleotide-binding</keyword>
<feature type="compositionally biased region" description="Polar residues" evidence="13">
    <location>
        <begin position="392"/>
        <end position="402"/>
    </location>
</feature>
<dbReference type="AlphaFoldDB" id="A0AAQ4D558"/>
<dbReference type="InterPro" id="IPR008271">
    <property type="entry name" value="Ser/Thr_kinase_AS"/>
</dbReference>
<feature type="compositionally biased region" description="Low complexity" evidence="13">
    <location>
        <begin position="336"/>
        <end position="350"/>
    </location>
</feature>
<evidence type="ECO:0000313" key="15">
    <source>
        <dbReference type="EMBL" id="KAK8757598.1"/>
    </source>
</evidence>
<evidence type="ECO:0000256" key="9">
    <source>
        <dbReference type="ARBA" id="ARBA00022843"/>
    </source>
</evidence>
<keyword evidence="8" id="KW-0460">Magnesium</keyword>
<keyword evidence="12" id="KW-0723">Serine/threonine-protein kinase</keyword>
<reference evidence="15 16" key="1">
    <citation type="journal article" date="2023" name="Arcadia Sci">
        <title>De novo assembly of a long-read Amblyomma americanum tick genome.</title>
        <authorList>
            <person name="Chou S."/>
            <person name="Poskanzer K.E."/>
            <person name="Rollins M."/>
            <person name="Thuy-Boun P.S."/>
        </authorList>
    </citation>
    <scope>NUCLEOTIDE SEQUENCE [LARGE SCALE GENOMIC DNA]</scope>
    <source>
        <strain evidence="15">F_SG_1</strain>
        <tissue evidence="15">Salivary glands</tissue>
    </source>
</reference>
<dbReference type="GO" id="GO:0030154">
    <property type="term" value="P:cell differentiation"/>
    <property type="evidence" value="ECO:0007669"/>
    <property type="project" value="UniProtKB-KW"/>
</dbReference>
<keyword evidence="16" id="KW-1185">Reference proteome</keyword>
<evidence type="ECO:0000256" key="7">
    <source>
        <dbReference type="ARBA" id="ARBA00022840"/>
    </source>
</evidence>
<dbReference type="PROSITE" id="PS00108">
    <property type="entry name" value="PROTEIN_KINASE_ST"/>
    <property type="match status" value="1"/>
</dbReference>
<dbReference type="PANTHER" id="PTHR24346">
    <property type="entry name" value="MAP/MICROTUBULE AFFINITY-REGULATING KINASE"/>
    <property type="match status" value="1"/>
</dbReference>
<evidence type="ECO:0000256" key="11">
    <source>
        <dbReference type="PROSITE-ProRule" id="PRU10141"/>
    </source>
</evidence>
<feature type="compositionally biased region" description="Polar residues" evidence="13">
    <location>
        <begin position="1"/>
        <end position="10"/>
    </location>
</feature>
<feature type="region of interest" description="Disordered" evidence="13">
    <location>
        <begin position="376"/>
        <end position="422"/>
    </location>
</feature>
<feature type="compositionally biased region" description="Basic and acidic residues" evidence="13">
    <location>
        <begin position="355"/>
        <end position="364"/>
    </location>
</feature>
<protein>
    <recommendedName>
        <fullName evidence="14">Protein kinase domain-containing protein</fullName>
    </recommendedName>
</protein>
<keyword evidence="10" id="KW-0744">Spermatogenesis</keyword>
<evidence type="ECO:0000256" key="4">
    <source>
        <dbReference type="ARBA" id="ARBA00022723"/>
    </source>
</evidence>
<proteinExistence type="inferred from homology"/>
<accession>A0AAQ4D558</accession>
<dbReference type="GO" id="GO:0007283">
    <property type="term" value="P:spermatogenesis"/>
    <property type="evidence" value="ECO:0007669"/>
    <property type="project" value="UniProtKB-KW"/>
</dbReference>
<evidence type="ECO:0000256" key="5">
    <source>
        <dbReference type="ARBA" id="ARBA00022741"/>
    </source>
</evidence>
<comment type="cofactor">
    <cofactor evidence="1">
        <name>Mg(2+)</name>
        <dbReference type="ChEBI" id="CHEBI:18420"/>
    </cofactor>
</comment>
<evidence type="ECO:0000256" key="3">
    <source>
        <dbReference type="ARBA" id="ARBA00022553"/>
    </source>
</evidence>
<dbReference type="Gene3D" id="1.10.510.10">
    <property type="entry name" value="Transferase(Phosphotransferase) domain 1"/>
    <property type="match status" value="1"/>
</dbReference>